<feature type="transmembrane region" description="Helical" evidence="9">
    <location>
        <begin position="12"/>
        <end position="32"/>
    </location>
</feature>
<feature type="transmembrane region" description="Helical" evidence="9">
    <location>
        <begin position="472"/>
        <end position="499"/>
    </location>
</feature>
<dbReference type="Gene3D" id="3.30.70.1430">
    <property type="entry name" value="Multidrug efflux transporter AcrB pore domain"/>
    <property type="match status" value="2"/>
</dbReference>
<keyword evidence="7 9" id="KW-1133">Transmembrane helix</keyword>
<dbReference type="PRINTS" id="PR00702">
    <property type="entry name" value="ACRIFLAVINRP"/>
</dbReference>
<dbReference type="FunFam" id="3.30.70.1430:FF:000001">
    <property type="entry name" value="Efflux pump membrane transporter"/>
    <property type="match status" value="1"/>
</dbReference>
<feature type="transmembrane region" description="Helical" evidence="9">
    <location>
        <begin position="396"/>
        <end position="419"/>
    </location>
</feature>
<evidence type="ECO:0000256" key="1">
    <source>
        <dbReference type="ARBA" id="ARBA00004429"/>
    </source>
</evidence>
<dbReference type="EMBL" id="UGYN01000002">
    <property type="protein sequence ID" value="SUI43231.1"/>
    <property type="molecule type" value="Genomic_DNA"/>
</dbReference>
<evidence type="ECO:0000256" key="8">
    <source>
        <dbReference type="ARBA" id="ARBA00023136"/>
    </source>
</evidence>
<dbReference type="Gene3D" id="3.30.70.1320">
    <property type="entry name" value="Multidrug efflux transporter AcrB pore domain like"/>
    <property type="match status" value="1"/>
</dbReference>
<dbReference type="InterPro" id="IPR027463">
    <property type="entry name" value="AcrB_DN_DC_subdom"/>
</dbReference>
<evidence type="ECO:0000313" key="10">
    <source>
        <dbReference type="EMBL" id="SUI43231.1"/>
    </source>
</evidence>
<dbReference type="SUPFAM" id="SSF82714">
    <property type="entry name" value="Multidrug efflux transporter AcrB TolC docking domain, DN and DC subdomains"/>
    <property type="match status" value="2"/>
</dbReference>
<name>A0A379YBR0_9GAMM</name>
<evidence type="ECO:0000256" key="4">
    <source>
        <dbReference type="ARBA" id="ARBA00022475"/>
    </source>
</evidence>
<feature type="transmembrane region" description="Helical" evidence="9">
    <location>
        <begin position="975"/>
        <end position="996"/>
    </location>
</feature>
<dbReference type="InterPro" id="IPR001036">
    <property type="entry name" value="Acrflvin-R"/>
</dbReference>
<comment type="similarity">
    <text evidence="2 9">Belongs to the resistance-nodulation-cell division (RND) (TC 2.A.6) family.</text>
</comment>
<feature type="transmembrane region" description="Helical" evidence="9">
    <location>
        <begin position="1008"/>
        <end position="1034"/>
    </location>
</feature>
<dbReference type="PANTHER" id="PTHR32063:SF11">
    <property type="entry name" value="CATION OR DRUG EFFLUX SYSTEM PROTEIN"/>
    <property type="match status" value="1"/>
</dbReference>
<protein>
    <recommendedName>
        <fullName evidence="9">Efflux pump membrane transporter</fullName>
    </recommendedName>
</protein>
<dbReference type="Gene3D" id="1.20.1640.10">
    <property type="entry name" value="Multidrug efflux transporter AcrB transmembrane domain"/>
    <property type="match status" value="2"/>
</dbReference>
<dbReference type="SUPFAM" id="SSF82693">
    <property type="entry name" value="Multidrug efflux transporter AcrB pore domain, PN1, PN2, PC1 and PC2 subdomains"/>
    <property type="match status" value="3"/>
</dbReference>
<feature type="transmembrane region" description="Helical" evidence="9">
    <location>
        <begin position="931"/>
        <end position="954"/>
    </location>
</feature>
<keyword evidence="3 9" id="KW-0813">Transport</keyword>
<feature type="transmembrane region" description="Helical" evidence="9">
    <location>
        <begin position="878"/>
        <end position="898"/>
    </location>
</feature>
<feature type="transmembrane region" description="Helical" evidence="9">
    <location>
        <begin position="905"/>
        <end position="925"/>
    </location>
</feature>
<dbReference type="FunFam" id="3.30.2090.10:FF:000001">
    <property type="entry name" value="Efflux pump membrane transporter"/>
    <property type="match status" value="1"/>
</dbReference>
<feature type="transmembrane region" description="Helical" evidence="9">
    <location>
        <begin position="343"/>
        <end position="362"/>
    </location>
</feature>
<evidence type="ECO:0000256" key="9">
    <source>
        <dbReference type="RuleBase" id="RU364070"/>
    </source>
</evidence>
<feature type="transmembrane region" description="Helical" evidence="9">
    <location>
        <begin position="547"/>
        <end position="564"/>
    </location>
</feature>
<keyword evidence="5 9" id="KW-0997">Cell inner membrane</keyword>
<accession>A0A379YBR0</accession>
<dbReference type="NCBIfam" id="TIGR00915">
    <property type="entry name" value="2A0602"/>
    <property type="match status" value="1"/>
</dbReference>
<evidence type="ECO:0000256" key="3">
    <source>
        <dbReference type="ARBA" id="ARBA00022448"/>
    </source>
</evidence>
<evidence type="ECO:0000256" key="5">
    <source>
        <dbReference type="ARBA" id="ARBA00022519"/>
    </source>
</evidence>
<dbReference type="NCBIfam" id="NF000282">
    <property type="entry name" value="RND_permease_1"/>
    <property type="match status" value="1"/>
</dbReference>
<feature type="transmembrane region" description="Helical" evidence="9">
    <location>
        <begin position="440"/>
        <end position="460"/>
    </location>
</feature>
<evidence type="ECO:0000256" key="7">
    <source>
        <dbReference type="ARBA" id="ARBA00022989"/>
    </source>
</evidence>
<reference evidence="10 11" key="1">
    <citation type="submission" date="2018-06" db="EMBL/GenBank/DDBJ databases">
        <authorList>
            <consortium name="Pathogen Informatics"/>
            <person name="Doyle S."/>
        </authorList>
    </citation>
    <scope>NUCLEOTIDE SEQUENCE [LARGE SCALE GENOMIC DNA]</scope>
    <source>
        <strain evidence="10 11">NCTC11544</strain>
    </source>
</reference>
<proteinExistence type="inferred from homology"/>
<dbReference type="GO" id="GO:0005886">
    <property type="term" value="C:plasma membrane"/>
    <property type="evidence" value="ECO:0007669"/>
    <property type="project" value="UniProtKB-SubCell"/>
</dbReference>
<gene>
    <name evidence="10" type="primary">bepE</name>
    <name evidence="10" type="ORF">NCTC11544_00125</name>
</gene>
<dbReference type="GO" id="GO:0042910">
    <property type="term" value="F:xenobiotic transmembrane transporter activity"/>
    <property type="evidence" value="ECO:0007669"/>
    <property type="project" value="TreeGrafter"/>
</dbReference>
<dbReference type="FunFam" id="1.20.1640.10:FF:000001">
    <property type="entry name" value="Efflux pump membrane transporter"/>
    <property type="match status" value="1"/>
</dbReference>
<dbReference type="Pfam" id="PF00873">
    <property type="entry name" value="ACR_tran"/>
    <property type="match status" value="1"/>
</dbReference>
<dbReference type="PANTHER" id="PTHR32063">
    <property type="match status" value="1"/>
</dbReference>
<keyword evidence="8 9" id="KW-0472">Membrane</keyword>
<dbReference type="GO" id="GO:0009636">
    <property type="term" value="P:response to toxic substance"/>
    <property type="evidence" value="ECO:0007669"/>
    <property type="project" value="UniProtKB-ARBA"/>
</dbReference>
<comment type="subcellular location">
    <subcellularLocation>
        <location evidence="1 9">Cell inner membrane</location>
        <topology evidence="1 9">Multi-pass membrane protein</topology>
    </subcellularLocation>
</comment>
<organism evidence="10 11">
    <name type="scientific">Serratia quinivorans</name>
    <dbReference type="NCBI Taxonomy" id="137545"/>
    <lineage>
        <taxon>Bacteria</taxon>
        <taxon>Pseudomonadati</taxon>
        <taxon>Pseudomonadota</taxon>
        <taxon>Gammaproteobacteria</taxon>
        <taxon>Enterobacterales</taxon>
        <taxon>Yersiniaceae</taxon>
        <taxon>Serratia</taxon>
    </lineage>
</organism>
<dbReference type="Gene3D" id="3.30.70.1440">
    <property type="entry name" value="Multidrug efflux transporter AcrB pore domain"/>
    <property type="match status" value="1"/>
</dbReference>
<dbReference type="Gene3D" id="3.30.2090.10">
    <property type="entry name" value="Multidrug efflux transporter AcrB TolC docking domain, DN and DC subdomains"/>
    <property type="match status" value="2"/>
</dbReference>
<sequence>MDFSRFFIDRPIFAAVLSILIFVGGVIAIPLLPISEYPDVVPPSVQVRAQYPGANPKEIAETVATPLEEAINGVENMMYMKSVAGSDGVLVTTVTFRPGTDPDQAQVQVQNRVAQAEARLPEDVRRQGVTTQKQSPALTLVVHLVSPSGKYDSLYLRNYATLKVKDELARLPGIGQVQIFGAGEYAMRIWLDPNKVASRGLTASDVVSAMQEQNVQVSAGQLGAEPMPTRSDYLLSINAQGRLQTEEEFGNIILKSGDNGEVVRLRDVARIEMGSGSYALRAQLNNKDAVGIGIFQAPGANAIELSNAVRAKMAELSTRFPDGMSWQAPYDPTVFVRDSISSVVDTLLEAVLLVVLVVILFLQTWRASIIPLLAVPISIVGTFAALYLLGFSLNTLSLFGLVLAIGIVVDDAIVVVENVERNIEEGLSPLAAAHQAMREVSGPIIAIAVVLCAVFVPMAFLSGVTGQFYKQFAVTIAISTVISAINSLTLSPALAALLLKPHGAPKDMPSRLIDRLFGWLFRPFNRFFASSSQRYQRGVSRALGKRGAVFVVYVLLLCAAGVMFKTVPGGFIPTQDKLYLIGGVKMPEGASLERTDAVIRKMSAIGLSVDGVTDAVSFPGLNALQFTNTPNTGTVFFALESLSTRTRSAAQINAEINAKISQIQEGFAFSIMPPPILGIGQGSGYSLYIQDRAGLGYGALQTAINTMSGAIMQTPGMGFPISSYQANVPQLDAKIDRDKAKAQGVPLNALFSTLQTYLGSSYINDFNRYGRTWKVMAQADGQFRDSVEDIANLRTRNDKGEMVPIGSMVSISTTYGPDPVIRYNGFPAADLIGDADPRVLSSSQAMSELTVMANKLLPNGMNIQWTDLSYQQSTQGNAAIIVFPVAVLLAFLALAALYESWTLPLAVILIVPMTMLSALFGVWLTGGDNNVFVQVGLVVLMGLACKNAILIVEFARELELQGKSIMEAALEACRLRLRPIVMTSIAFIAGTIPLILGHGAGAEVRGVTGITVFSGMLGVTLFGLFLTPVFYVTLRRMVTRKTRQPVAE</sequence>
<dbReference type="AlphaFoldDB" id="A0A379YBR0"/>
<dbReference type="GO" id="GO:0015562">
    <property type="term" value="F:efflux transmembrane transporter activity"/>
    <property type="evidence" value="ECO:0007669"/>
    <property type="project" value="InterPro"/>
</dbReference>
<keyword evidence="6 9" id="KW-0812">Transmembrane</keyword>
<dbReference type="Proteomes" id="UP000255529">
    <property type="component" value="Unassembled WGS sequence"/>
</dbReference>
<dbReference type="RefSeq" id="WP_115182665.1">
    <property type="nucleotide sequence ID" value="NZ_CAMISD010000001.1"/>
</dbReference>
<evidence type="ECO:0000256" key="6">
    <source>
        <dbReference type="ARBA" id="ARBA00022692"/>
    </source>
</evidence>
<dbReference type="InterPro" id="IPR004764">
    <property type="entry name" value="MdtF-like"/>
</dbReference>
<feature type="transmembrane region" description="Helical" evidence="9">
    <location>
        <begin position="369"/>
        <end position="390"/>
    </location>
</feature>
<evidence type="ECO:0000256" key="2">
    <source>
        <dbReference type="ARBA" id="ARBA00010942"/>
    </source>
</evidence>
<dbReference type="SUPFAM" id="SSF82866">
    <property type="entry name" value="Multidrug efflux transporter AcrB transmembrane domain"/>
    <property type="match status" value="2"/>
</dbReference>
<evidence type="ECO:0000313" key="11">
    <source>
        <dbReference type="Proteomes" id="UP000255529"/>
    </source>
</evidence>
<keyword evidence="4" id="KW-1003">Cell membrane</keyword>